<evidence type="ECO:0000313" key="10">
    <source>
        <dbReference type="EMBL" id="MBE9253578.1"/>
    </source>
</evidence>
<evidence type="ECO:0000256" key="7">
    <source>
        <dbReference type="ARBA" id="ARBA00022801"/>
    </source>
</evidence>
<sequence>MAPTSIHQIAVELSLQTDLTGSAVAGPWVEELLANPWQGWCQSWLNCLAENLPPAPSYELTLLFTGDRRIQELNQQFRHQDKPTDVLAFAALEVDFPLTESEEMGEPLYLGDIVISLERADQQAKERGHSTKLEVVWLTAHGLLHLLGWDHPDEASLTTMLSQQSYLLTLIGQHPPLFV</sequence>
<protein>
    <recommendedName>
        <fullName evidence="9">Endoribonuclease YbeY</fullName>
        <ecNumber evidence="9">3.1.-.-</ecNumber>
    </recommendedName>
</protein>
<dbReference type="SUPFAM" id="SSF55486">
    <property type="entry name" value="Metalloproteases ('zincins'), catalytic domain"/>
    <property type="match status" value="1"/>
</dbReference>
<dbReference type="Proteomes" id="UP000658720">
    <property type="component" value="Unassembled WGS sequence"/>
</dbReference>
<keyword evidence="7 9" id="KW-0378">Hydrolase</keyword>
<evidence type="ECO:0000256" key="3">
    <source>
        <dbReference type="ARBA" id="ARBA00022552"/>
    </source>
</evidence>
<organism evidence="10 11">
    <name type="scientific">Synechocystis salina LEGE 00031</name>
    <dbReference type="NCBI Taxonomy" id="1828736"/>
    <lineage>
        <taxon>Bacteria</taxon>
        <taxon>Bacillati</taxon>
        <taxon>Cyanobacteriota</taxon>
        <taxon>Cyanophyceae</taxon>
        <taxon>Synechococcales</taxon>
        <taxon>Merismopediaceae</taxon>
        <taxon>Synechocystis</taxon>
    </lineage>
</organism>
<evidence type="ECO:0000313" key="11">
    <source>
        <dbReference type="Proteomes" id="UP000658720"/>
    </source>
</evidence>
<evidence type="ECO:0000256" key="8">
    <source>
        <dbReference type="ARBA" id="ARBA00022833"/>
    </source>
</evidence>
<feature type="binding site" evidence="9">
    <location>
        <position position="151"/>
    </location>
    <ligand>
        <name>Zn(2+)</name>
        <dbReference type="ChEBI" id="CHEBI:29105"/>
        <note>catalytic</note>
    </ligand>
</feature>
<comment type="similarity">
    <text evidence="1 9">Belongs to the endoribonuclease YbeY family.</text>
</comment>
<keyword evidence="11" id="KW-1185">Reference proteome</keyword>
<dbReference type="InterPro" id="IPR023091">
    <property type="entry name" value="MetalPrtase_cat_dom_sf_prd"/>
</dbReference>
<dbReference type="RefSeq" id="WP_194019376.1">
    <property type="nucleotide sequence ID" value="NZ_JADEVV010000014.1"/>
</dbReference>
<evidence type="ECO:0000256" key="4">
    <source>
        <dbReference type="ARBA" id="ARBA00022722"/>
    </source>
</evidence>
<feature type="binding site" evidence="9">
    <location>
        <position position="145"/>
    </location>
    <ligand>
        <name>Zn(2+)</name>
        <dbReference type="ChEBI" id="CHEBI:29105"/>
        <note>catalytic</note>
    </ligand>
</feature>
<dbReference type="EMBL" id="JADEVV010000014">
    <property type="protein sequence ID" value="MBE9253578.1"/>
    <property type="molecule type" value="Genomic_DNA"/>
</dbReference>
<dbReference type="PANTHER" id="PTHR46986:SF1">
    <property type="entry name" value="ENDORIBONUCLEASE YBEY, CHLOROPLASTIC"/>
    <property type="match status" value="1"/>
</dbReference>
<dbReference type="Gene3D" id="3.40.390.30">
    <property type="entry name" value="Metalloproteases ('zincins'), catalytic domain"/>
    <property type="match status" value="1"/>
</dbReference>
<accession>A0ABR9VRN9</accession>
<keyword evidence="5 9" id="KW-0479">Metal-binding</keyword>
<evidence type="ECO:0000256" key="5">
    <source>
        <dbReference type="ARBA" id="ARBA00022723"/>
    </source>
</evidence>
<dbReference type="HAMAP" id="MF_00009">
    <property type="entry name" value="Endoribonucl_YbeY"/>
    <property type="match status" value="1"/>
</dbReference>
<keyword evidence="4 9" id="KW-0540">Nuclease</keyword>
<keyword evidence="2 9" id="KW-0690">Ribosome biogenesis</keyword>
<dbReference type="InterPro" id="IPR020549">
    <property type="entry name" value="YbeY_CS"/>
</dbReference>
<keyword evidence="3 9" id="KW-0698">rRNA processing</keyword>
<evidence type="ECO:0000256" key="2">
    <source>
        <dbReference type="ARBA" id="ARBA00022517"/>
    </source>
</evidence>
<evidence type="ECO:0000256" key="1">
    <source>
        <dbReference type="ARBA" id="ARBA00010875"/>
    </source>
</evidence>
<keyword evidence="8 9" id="KW-0862">Zinc</keyword>
<evidence type="ECO:0000256" key="9">
    <source>
        <dbReference type="HAMAP-Rule" id="MF_00009"/>
    </source>
</evidence>
<comment type="subcellular location">
    <subcellularLocation>
        <location evidence="9">Cytoplasm</location>
    </subcellularLocation>
</comment>
<reference evidence="10 11" key="1">
    <citation type="submission" date="2020-10" db="EMBL/GenBank/DDBJ databases">
        <authorList>
            <person name="Castelo-Branco R."/>
            <person name="Eusebio N."/>
            <person name="Adriana R."/>
            <person name="Vieira A."/>
            <person name="Brugerolle De Fraissinette N."/>
            <person name="Rezende De Castro R."/>
            <person name="Schneider M.P."/>
            <person name="Vasconcelos V."/>
            <person name="Leao P.N."/>
        </authorList>
    </citation>
    <scope>NUCLEOTIDE SEQUENCE [LARGE SCALE GENOMIC DNA]</scope>
    <source>
        <strain evidence="10 11">LEGE 00031</strain>
    </source>
</reference>
<keyword evidence="9" id="KW-0963">Cytoplasm</keyword>
<keyword evidence="6 9" id="KW-0255">Endonuclease</keyword>
<dbReference type="NCBIfam" id="TIGR00043">
    <property type="entry name" value="rRNA maturation RNase YbeY"/>
    <property type="match status" value="1"/>
</dbReference>
<comment type="function">
    <text evidence="9">Single strand-specific metallo-endoribonuclease involved in late-stage 70S ribosome quality control and in maturation of the 3' terminus of the 16S rRNA.</text>
</comment>
<name>A0ABR9VRN9_9SYNC</name>
<feature type="binding site" evidence="9">
    <location>
        <position position="141"/>
    </location>
    <ligand>
        <name>Zn(2+)</name>
        <dbReference type="ChEBI" id="CHEBI:29105"/>
        <note>catalytic</note>
    </ligand>
</feature>
<gene>
    <name evidence="9 10" type="primary">ybeY</name>
    <name evidence="10" type="ORF">IQ217_06865</name>
</gene>
<comment type="cofactor">
    <cofactor evidence="9">
        <name>Zn(2+)</name>
        <dbReference type="ChEBI" id="CHEBI:29105"/>
    </cofactor>
    <text evidence="9">Binds 1 zinc ion.</text>
</comment>
<dbReference type="PROSITE" id="PS01306">
    <property type="entry name" value="UPF0054"/>
    <property type="match status" value="1"/>
</dbReference>
<comment type="caution">
    <text evidence="10">The sequence shown here is derived from an EMBL/GenBank/DDBJ whole genome shotgun (WGS) entry which is preliminary data.</text>
</comment>
<evidence type="ECO:0000256" key="6">
    <source>
        <dbReference type="ARBA" id="ARBA00022759"/>
    </source>
</evidence>
<dbReference type="PANTHER" id="PTHR46986">
    <property type="entry name" value="ENDORIBONUCLEASE YBEY, CHLOROPLASTIC"/>
    <property type="match status" value="1"/>
</dbReference>
<proteinExistence type="inferred from homology"/>
<dbReference type="InterPro" id="IPR002036">
    <property type="entry name" value="YbeY"/>
</dbReference>
<dbReference type="EC" id="3.1.-.-" evidence="9"/>
<dbReference type="Pfam" id="PF02130">
    <property type="entry name" value="YbeY"/>
    <property type="match status" value="1"/>
</dbReference>